<keyword evidence="2" id="KW-1185">Reference proteome</keyword>
<dbReference type="HOGENOM" id="CLU_099931_1_1_1"/>
<dbReference type="AlphaFoldDB" id="S3DF69"/>
<dbReference type="OrthoDB" id="2999773at2759"/>
<dbReference type="Proteomes" id="UP000016922">
    <property type="component" value="Unassembled WGS sequence"/>
</dbReference>
<gene>
    <name evidence="1" type="ORF">GLAREA_05738</name>
</gene>
<name>S3DF69_GLAL2</name>
<proteinExistence type="predicted"/>
<dbReference type="OMA" id="KTPAHWA"/>
<sequence length="139" mass="15244">MSRETFLLIFREHTKTPVPAHWSMFIPSSPTDSSSPTNSTSSTSSLGDLFQALGTPLTGYTVEHKTFYNPSSEPKPPLKISLGSIDEKWLSQLDAKAKEVKAPGGENCQDWLREWVDALIQDGILGEEAREVLGGAPRV</sequence>
<dbReference type="RefSeq" id="XP_008077218.1">
    <property type="nucleotide sequence ID" value="XM_008079027.1"/>
</dbReference>
<evidence type="ECO:0000313" key="1">
    <source>
        <dbReference type="EMBL" id="EPE36400.1"/>
    </source>
</evidence>
<dbReference type="EMBL" id="KE145353">
    <property type="protein sequence ID" value="EPE36400.1"/>
    <property type="molecule type" value="Genomic_DNA"/>
</dbReference>
<dbReference type="KEGG" id="glz:GLAREA_05738"/>
<accession>S3DF69</accession>
<evidence type="ECO:0000313" key="2">
    <source>
        <dbReference type="Proteomes" id="UP000016922"/>
    </source>
</evidence>
<dbReference type="InterPro" id="IPR046670">
    <property type="entry name" value="DUF6540"/>
</dbReference>
<protein>
    <submittedName>
        <fullName evidence="1">Uncharacterized protein</fullName>
    </submittedName>
</protein>
<dbReference type="Pfam" id="PF20174">
    <property type="entry name" value="DUF6540"/>
    <property type="match status" value="1"/>
</dbReference>
<reference evidence="1 2" key="1">
    <citation type="journal article" date="2013" name="BMC Genomics">
        <title>Genomics-driven discovery of the pneumocandin biosynthetic gene cluster in the fungus Glarea lozoyensis.</title>
        <authorList>
            <person name="Chen L."/>
            <person name="Yue Q."/>
            <person name="Zhang X."/>
            <person name="Xiang M."/>
            <person name="Wang C."/>
            <person name="Li S."/>
            <person name="Che Y."/>
            <person name="Ortiz-Lopez F.J."/>
            <person name="Bills G.F."/>
            <person name="Liu X."/>
            <person name="An Z."/>
        </authorList>
    </citation>
    <scope>NUCLEOTIDE SEQUENCE [LARGE SCALE GENOMIC DNA]</scope>
    <source>
        <strain evidence="2">ATCC 20868 / MF5171</strain>
    </source>
</reference>
<dbReference type="eggNOG" id="ENOG502SEUF">
    <property type="taxonomic scope" value="Eukaryota"/>
</dbReference>
<organism evidence="1 2">
    <name type="scientific">Glarea lozoyensis (strain ATCC 20868 / MF5171)</name>
    <dbReference type="NCBI Taxonomy" id="1116229"/>
    <lineage>
        <taxon>Eukaryota</taxon>
        <taxon>Fungi</taxon>
        <taxon>Dikarya</taxon>
        <taxon>Ascomycota</taxon>
        <taxon>Pezizomycotina</taxon>
        <taxon>Leotiomycetes</taxon>
        <taxon>Helotiales</taxon>
        <taxon>Helotiaceae</taxon>
        <taxon>Glarea</taxon>
    </lineage>
</organism>
<dbReference type="GeneID" id="19464792"/>